<dbReference type="AlphaFoldDB" id="A0A7J3X776"/>
<dbReference type="InterPro" id="IPR007152">
    <property type="entry name" value="DUF354"/>
</dbReference>
<proteinExistence type="predicted"/>
<dbReference type="EMBL" id="DRZM01000148">
    <property type="protein sequence ID" value="HHP05063.1"/>
    <property type="molecule type" value="Genomic_DNA"/>
</dbReference>
<protein>
    <submittedName>
        <fullName evidence="1">DUF354 domain-containing protein</fullName>
    </submittedName>
</protein>
<accession>A0A7J3X776</accession>
<sequence>MVALRGAPAVKIWVEALTPKQVVLFSYLQAELPGEAFLTTRDYDLNVELARKLWRKFYVVGGYGGRSLSGKLKQSIERSRRLAQIALSEAPDVHVTFVSPDSSRVAFGLGIPIVTATDSPHSDAVNRLTLPLSKLTVVPSFAAQELSAYAGLTSFVVFEGVFELARVFRVEGPREHYAEELGLEPFDYAVVRLGEEKSYYYPSRRAALEAPLRLAVHLLKSTDLDLLVYPRYPDQARAARLALAPWAQRVKFLQKPTDFLSLEFYAVLVVTGGGTMATEAALLGTPAISTYPGRLSVFEYLKAKGFPLHTPPLSRRQLSLLVRQGRQPRSWEQVLAHLKETFQDPIRVLAGAVRTAVEG</sequence>
<evidence type="ECO:0000313" key="1">
    <source>
        <dbReference type="EMBL" id="HHP05063.1"/>
    </source>
</evidence>
<dbReference type="PIRSF" id="PIRSF005357">
    <property type="entry name" value="UCP005357"/>
    <property type="match status" value="1"/>
</dbReference>
<comment type="caution">
    <text evidence="1">The sequence shown here is derived from an EMBL/GenBank/DDBJ whole genome shotgun (WGS) entry which is preliminary data.</text>
</comment>
<dbReference type="Pfam" id="PF04007">
    <property type="entry name" value="DUF354"/>
    <property type="match status" value="1"/>
</dbReference>
<dbReference type="PANTHER" id="PTHR39662">
    <property type="entry name" value="DUF354 DOMAIN-CONTAINING PROTEIN-RELATED"/>
    <property type="match status" value="1"/>
</dbReference>
<organism evidence="1">
    <name type="scientific">Thermofilum pendens</name>
    <dbReference type="NCBI Taxonomy" id="2269"/>
    <lineage>
        <taxon>Archaea</taxon>
        <taxon>Thermoproteota</taxon>
        <taxon>Thermoprotei</taxon>
        <taxon>Thermofilales</taxon>
        <taxon>Thermofilaceae</taxon>
        <taxon>Thermofilum</taxon>
    </lineage>
</organism>
<reference evidence="1" key="1">
    <citation type="journal article" date="2020" name="mSystems">
        <title>Genome- and Community-Level Interaction Insights into Carbon Utilization and Element Cycling Functions of Hydrothermarchaeota in Hydrothermal Sediment.</title>
        <authorList>
            <person name="Zhou Z."/>
            <person name="Liu Y."/>
            <person name="Xu W."/>
            <person name="Pan J."/>
            <person name="Luo Z.H."/>
            <person name="Li M."/>
        </authorList>
    </citation>
    <scope>NUCLEOTIDE SEQUENCE [LARGE SCALE GENOMIC DNA]</scope>
    <source>
        <strain evidence="1">SpSt-1125</strain>
    </source>
</reference>
<dbReference type="PANTHER" id="PTHR39662:SF1">
    <property type="entry name" value="DUF354 DOMAIN-CONTAINING PROTEIN"/>
    <property type="match status" value="1"/>
</dbReference>
<name>A0A7J3X776_THEPE</name>
<gene>
    <name evidence="1" type="ORF">ENM88_04855</name>
</gene>
<dbReference type="SUPFAM" id="SSF53756">
    <property type="entry name" value="UDP-Glycosyltransferase/glycogen phosphorylase"/>
    <property type="match status" value="1"/>
</dbReference>